<dbReference type="GO" id="GO:0008999">
    <property type="term" value="F:protein-N-terminal-alanine acetyltransferase activity"/>
    <property type="evidence" value="ECO:0007669"/>
    <property type="project" value="TreeGrafter"/>
</dbReference>
<gene>
    <name evidence="2" type="ordered locus">SH2658</name>
</gene>
<dbReference type="HOGENOM" id="CLU_013985_3_0_9"/>
<sequence length="188" mass="22254">MMFGYEVNEHVTLKILEEREAEQLFKLVDSNRDYLGEFLPFVEYTTEVAHSKKFIQSALEQFTRCDGFHCGIWYDDELVGVIGLHYLDLVNKRTSIGYYLAKHFQKKGIMTACTKVLIRYVFEEFDINRVEIQMSTRNPKSKAIPERLGFTQEGVLRSNERLRGEFSDSYVYSLLREEYEKLRQTFEL</sequence>
<dbReference type="InterPro" id="IPR051908">
    <property type="entry name" value="Ribosomal_N-acetyltransferase"/>
</dbReference>
<reference evidence="2 3" key="1">
    <citation type="journal article" date="2005" name="J. Bacteriol.">
        <title>Whole-genome sequencing of Staphylococcus haemolyticus uncovers the extreme plasticity of its genome and the evolution of human-colonizing staphylococcal species.</title>
        <authorList>
            <person name="Takeuchi F."/>
            <person name="Watanabe S."/>
            <person name="Baba T."/>
            <person name="Yuzawa H."/>
            <person name="Ito T."/>
            <person name="Morimoto Y."/>
            <person name="Kuroda M."/>
            <person name="Cui L."/>
            <person name="Takahashi M."/>
            <person name="Ankai A."/>
            <person name="Baba S."/>
            <person name="Fukui S."/>
            <person name="Lee J.C."/>
            <person name="Hiramatsu K."/>
        </authorList>
    </citation>
    <scope>NUCLEOTIDE SEQUENCE [LARGE SCALE GENOMIC DNA]</scope>
    <source>
        <strain evidence="2 3">JCSC1435</strain>
    </source>
</reference>
<dbReference type="eggNOG" id="COG1670">
    <property type="taxonomic scope" value="Bacteria"/>
</dbReference>
<dbReference type="Gene3D" id="3.40.630.30">
    <property type="match status" value="1"/>
</dbReference>
<accession>Q4L310</accession>
<name>Q4L310_STAHJ</name>
<dbReference type="Pfam" id="PF13302">
    <property type="entry name" value="Acetyltransf_3"/>
    <property type="match status" value="1"/>
</dbReference>
<dbReference type="Proteomes" id="UP000000543">
    <property type="component" value="Chromosome"/>
</dbReference>
<dbReference type="GO" id="GO:1990189">
    <property type="term" value="F:protein N-terminal-serine acetyltransferase activity"/>
    <property type="evidence" value="ECO:0007669"/>
    <property type="project" value="TreeGrafter"/>
</dbReference>
<dbReference type="PANTHER" id="PTHR43441:SF12">
    <property type="entry name" value="RIBOSOMAL N-ACETYLTRANSFERASE YDAF-RELATED"/>
    <property type="match status" value="1"/>
</dbReference>
<dbReference type="SUPFAM" id="SSF55729">
    <property type="entry name" value="Acyl-CoA N-acyltransferases (Nat)"/>
    <property type="match status" value="1"/>
</dbReference>
<dbReference type="PROSITE" id="PS51186">
    <property type="entry name" value="GNAT"/>
    <property type="match status" value="1"/>
</dbReference>
<dbReference type="InterPro" id="IPR016181">
    <property type="entry name" value="Acyl_CoA_acyltransferase"/>
</dbReference>
<evidence type="ECO:0000259" key="1">
    <source>
        <dbReference type="PROSITE" id="PS51186"/>
    </source>
</evidence>
<proteinExistence type="predicted"/>
<dbReference type="GO" id="GO:0005737">
    <property type="term" value="C:cytoplasm"/>
    <property type="evidence" value="ECO:0007669"/>
    <property type="project" value="TreeGrafter"/>
</dbReference>
<evidence type="ECO:0000313" key="2">
    <source>
        <dbReference type="EMBL" id="BAE05967.1"/>
    </source>
</evidence>
<organism evidence="2 3">
    <name type="scientific">Staphylococcus haemolyticus (strain JCSC1435)</name>
    <dbReference type="NCBI Taxonomy" id="279808"/>
    <lineage>
        <taxon>Bacteria</taxon>
        <taxon>Bacillati</taxon>
        <taxon>Bacillota</taxon>
        <taxon>Bacilli</taxon>
        <taxon>Bacillales</taxon>
        <taxon>Staphylococcaceae</taxon>
        <taxon>Staphylococcus</taxon>
    </lineage>
</organism>
<dbReference type="PANTHER" id="PTHR43441">
    <property type="entry name" value="RIBOSOMAL-PROTEIN-SERINE ACETYLTRANSFERASE"/>
    <property type="match status" value="1"/>
</dbReference>
<evidence type="ECO:0000313" key="3">
    <source>
        <dbReference type="Proteomes" id="UP000000543"/>
    </source>
</evidence>
<feature type="domain" description="N-acetyltransferase" evidence="1">
    <location>
        <begin position="13"/>
        <end position="177"/>
    </location>
</feature>
<dbReference type="AlphaFoldDB" id="Q4L310"/>
<dbReference type="EMBL" id="AP006716">
    <property type="protein sequence ID" value="BAE05967.1"/>
    <property type="molecule type" value="Genomic_DNA"/>
</dbReference>
<dbReference type="KEGG" id="sha:SH2658"/>
<dbReference type="InterPro" id="IPR000182">
    <property type="entry name" value="GNAT_dom"/>
</dbReference>
<protein>
    <recommendedName>
        <fullName evidence="1">N-acetyltransferase domain-containing protein</fullName>
    </recommendedName>
</protein>